<organism evidence="2 3">
    <name type="scientific">[Myrmecia] bisecta</name>
    <dbReference type="NCBI Taxonomy" id="41462"/>
    <lineage>
        <taxon>Eukaryota</taxon>
        <taxon>Viridiplantae</taxon>
        <taxon>Chlorophyta</taxon>
        <taxon>core chlorophytes</taxon>
        <taxon>Trebouxiophyceae</taxon>
        <taxon>Trebouxiales</taxon>
        <taxon>Trebouxiaceae</taxon>
        <taxon>Myrmecia</taxon>
    </lineage>
</organism>
<proteinExistence type="predicted"/>
<dbReference type="Proteomes" id="UP001489004">
    <property type="component" value="Unassembled WGS sequence"/>
</dbReference>
<evidence type="ECO:0000313" key="2">
    <source>
        <dbReference type="EMBL" id="KAK9806193.1"/>
    </source>
</evidence>
<reference evidence="2 3" key="1">
    <citation type="journal article" date="2024" name="Nat. Commun.">
        <title>Phylogenomics reveals the evolutionary origins of lichenization in chlorophyte algae.</title>
        <authorList>
            <person name="Puginier C."/>
            <person name="Libourel C."/>
            <person name="Otte J."/>
            <person name="Skaloud P."/>
            <person name="Haon M."/>
            <person name="Grisel S."/>
            <person name="Petersen M."/>
            <person name="Berrin J.G."/>
            <person name="Delaux P.M."/>
            <person name="Dal Grande F."/>
            <person name="Keller J."/>
        </authorList>
    </citation>
    <scope>NUCLEOTIDE SEQUENCE [LARGE SCALE GENOMIC DNA]</scope>
    <source>
        <strain evidence="2 3">SAG 2043</strain>
    </source>
</reference>
<feature type="region of interest" description="Disordered" evidence="1">
    <location>
        <begin position="173"/>
        <end position="216"/>
    </location>
</feature>
<accession>A0AAW1P8M2</accession>
<name>A0AAW1P8M2_9CHLO</name>
<keyword evidence="3" id="KW-1185">Reference proteome</keyword>
<gene>
    <name evidence="2" type="ORF">WJX72_004897</name>
</gene>
<protein>
    <submittedName>
        <fullName evidence="2">Uncharacterized protein</fullName>
    </submittedName>
</protein>
<evidence type="ECO:0000313" key="3">
    <source>
        <dbReference type="Proteomes" id="UP001489004"/>
    </source>
</evidence>
<evidence type="ECO:0000256" key="1">
    <source>
        <dbReference type="SAM" id="MobiDB-lite"/>
    </source>
</evidence>
<dbReference type="AlphaFoldDB" id="A0AAW1P8M2"/>
<feature type="region of interest" description="Disordered" evidence="1">
    <location>
        <begin position="238"/>
        <end position="264"/>
    </location>
</feature>
<comment type="caution">
    <text evidence="2">The sequence shown here is derived from an EMBL/GenBank/DDBJ whole genome shotgun (WGS) entry which is preliminary data.</text>
</comment>
<sequence length="264" mass="30139">MRDWLDQAAGVALPYDISTSWRPQVSPRHSAEHVFTGPVLRTAAWSLSQLGTVSLLGYDITFSRRTAPRKRAAVGRNKYGAWAPLQDRRFAHKQCKVLAASHDLWETSKQRVQDAGHELKQMVAVEPPTRWVTMPPLLAFIKRRRQQVAQRKQTLAVNARSLAQQQNRFKRALGGEVDASDNGATLSLDDERRAQQDSDLLTPADPPAWRDPMDWDPETRKQWESFMTKSKSLQIGQEQWWDIDNVDDNPPPPRVNTDRDGNRI</sequence>
<dbReference type="EMBL" id="JALJOR010000014">
    <property type="protein sequence ID" value="KAK9806193.1"/>
    <property type="molecule type" value="Genomic_DNA"/>
</dbReference>